<keyword evidence="3" id="KW-0479">Metal-binding</keyword>
<dbReference type="GO" id="GO:0046872">
    <property type="term" value="F:metal ion binding"/>
    <property type="evidence" value="ECO:0007669"/>
    <property type="project" value="UniProtKB-KW"/>
</dbReference>
<keyword evidence="2" id="KW-0819">tRNA processing</keyword>
<dbReference type="Pfam" id="PF01951">
    <property type="entry name" value="Archease"/>
    <property type="match status" value="1"/>
</dbReference>
<reference evidence="6" key="1">
    <citation type="submission" date="2014-12" db="EMBL/GenBank/DDBJ databases">
        <authorList>
            <person name="Huang H.-H."/>
            <person name="Chen S.-C."/>
            <person name="Lai M.-C."/>
        </authorList>
    </citation>
    <scope>NUCLEOTIDE SEQUENCE</scope>
    <source>
        <strain evidence="6">K1F9705b</strain>
    </source>
</reference>
<keyword evidence="4" id="KW-0106">Calcium</keyword>
<dbReference type="InterPro" id="IPR036820">
    <property type="entry name" value="Archease_dom_sf"/>
</dbReference>
<dbReference type="InterPro" id="IPR023572">
    <property type="entry name" value="Archease_dom"/>
</dbReference>
<evidence type="ECO:0000256" key="3">
    <source>
        <dbReference type="ARBA" id="ARBA00022723"/>
    </source>
</evidence>
<evidence type="ECO:0000256" key="1">
    <source>
        <dbReference type="ARBA" id="ARBA00007963"/>
    </source>
</evidence>
<evidence type="ECO:0000259" key="5">
    <source>
        <dbReference type="Pfam" id="PF01951"/>
    </source>
</evidence>
<dbReference type="Proteomes" id="UP000730161">
    <property type="component" value="Unassembled WGS sequence"/>
</dbReference>
<evidence type="ECO:0000256" key="2">
    <source>
        <dbReference type="ARBA" id="ARBA00022694"/>
    </source>
</evidence>
<gene>
    <name evidence="6" type="ORF">RJ53_02150</name>
</gene>
<dbReference type="AlphaFoldDB" id="A0A8J7W908"/>
<accession>A0A8J7W908</accession>
<protein>
    <recommendedName>
        <fullName evidence="5">Archease domain-containing protein</fullName>
    </recommendedName>
</protein>
<evidence type="ECO:0000313" key="7">
    <source>
        <dbReference type="Proteomes" id="UP000730161"/>
    </source>
</evidence>
<dbReference type="EMBL" id="JWHL01000002">
    <property type="protein sequence ID" value="MBR1368362.1"/>
    <property type="molecule type" value="Genomic_DNA"/>
</dbReference>
<comment type="similarity">
    <text evidence="1">Belongs to the archease family.</text>
</comment>
<name>A0A8J7W908_9EURY</name>
<dbReference type="InterPro" id="IPR002804">
    <property type="entry name" value="Archease"/>
</dbReference>
<proteinExistence type="inferred from homology"/>
<dbReference type="GO" id="GO:0008033">
    <property type="term" value="P:tRNA processing"/>
    <property type="evidence" value="ECO:0007669"/>
    <property type="project" value="UniProtKB-KW"/>
</dbReference>
<dbReference type="PANTHER" id="PTHR12682">
    <property type="entry name" value="ARCHEASE"/>
    <property type="match status" value="1"/>
</dbReference>
<dbReference type="Gene3D" id="3.55.10.10">
    <property type="entry name" value="Archease domain"/>
    <property type="match status" value="1"/>
</dbReference>
<evidence type="ECO:0000256" key="4">
    <source>
        <dbReference type="ARBA" id="ARBA00022837"/>
    </source>
</evidence>
<comment type="caution">
    <text evidence="6">The sequence shown here is derived from an EMBL/GenBank/DDBJ whole genome shotgun (WGS) entry which is preliminary data.</text>
</comment>
<sequence>MSIEELPHTADVRRRIRAESREELFSLAAKAMFAVLYPGKCDVWSEKTMTIDADDPEDLLWEFLSDLLYISEVESFVVCETVIRFTGSGLIATLRGEPFQREKHEGGREIKGVSLSGLSIQTTGDMMSCDIIFDI</sequence>
<organism evidence="6 7">
    <name type="scientific">Methanocalculus chunghsingensis</name>
    <dbReference type="NCBI Taxonomy" id="156457"/>
    <lineage>
        <taxon>Archaea</taxon>
        <taxon>Methanobacteriati</taxon>
        <taxon>Methanobacteriota</taxon>
        <taxon>Stenosarchaea group</taxon>
        <taxon>Methanomicrobia</taxon>
        <taxon>Methanomicrobiales</taxon>
        <taxon>Methanocalculaceae</taxon>
        <taxon>Methanocalculus</taxon>
    </lineage>
</organism>
<feature type="domain" description="Archease" evidence="5">
    <location>
        <begin position="4"/>
        <end position="135"/>
    </location>
</feature>
<dbReference type="OrthoDB" id="8831at2157"/>
<dbReference type="SUPFAM" id="SSF69819">
    <property type="entry name" value="MTH1598-like"/>
    <property type="match status" value="1"/>
</dbReference>
<evidence type="ECO:0000313" key="6">
    <source>
        <dbReference type="EMBL" id="MBR1368362.1"/>
    </source>
</evidence>
<dbReference type="PANTHER" id="PTHR12682:SF11">
    <property type="entry name" value="PROTEIN ARCHEASE"/>
    <property type="match status" value="1"/>
</dbReference>
<keyword evidence="7" id="KW-1185">Reference proteome</keyword>